<sequence>MESWGEFEQTSEGKEYIVCAELYISATAAVALRKTINPRKKGDKRESVKQLNGNVDDKKLKEKTSWLSGTKGSPGEGHWRTATCKLSDQGERCLLNIYLDESLMWCTIPIHLLNQFDIRESSSSLTFRKNCLAIHRAAGKHWALFPNLEDTIYLQFNSVNACNTWLALLRSYALPEIYGRRFVSAEGGSYRMWRQVDLNVIQGRNLGNSKPFEILDEDGNDSASEPDPVDLDVRCEILLNETLCAQTTVKKGIGSPQWHEIFCLSDLPPFETLEIRVLGEKKLFKPSVLGTVRIPLTNFRRGEAVEGWFPVLQSGFIANDLQVGEIRMKIRVDEEIILPYNAYHKLLKTLRTRNFLDWMADFETKLKVKTLGWQMLAISIADGTAIDQVQELANREVDGSQSSHTTLFRGNTILTKVMELCMKYYGKAFLEASVGPVIKRLITEKVAIEVDPMRTPKGAKEAEKGLELLVNWCQEFWKQINSVREECPPEMRRLFSTIRQLVEDRFPNNGNNAYQEKRDLRWQGVSAFCFLRFIVPAILNPHLFHLHPGLPSPPVQRSLTLIAKVIQSLANLNTSVQKEEFMRGMKGFLTENTQAMVEYIDVVSTPKDTRTQELVEFHERSTVISALKQRTSSMPVLQRESIPLLPHSNLDVPRQLAIVTSAVIRHSQAYFTGNNPSAEDRELHEFCARCFEVEEKALLRVSQLAAQLSAHQQRRHHSYPYPSTTASASPQPPSPNPPPSPSNRAGRPTTAPDAENSRTRLITESTITLDVPPSSPSSSTTFQPRNKLLHFKSSSTDSIASRFLRDAPSSSSIMVSTSSSIDIDDPKRKRGLLRGIWRR</sequence>
<dbReference type="AlphaFoldDB" id="A0AA38PG66"/>
<accession>A0AA38PG66</accession>
<evidence type="ECO:0000256" key="2">
    <source>
        <dbReference type="SAM" id="MobiDB-lite"/>
    </source>
</evidence>
<dbReference type="GO" id="GO:0005096">
    <property type="term" value="F:GTPase activator activity"/>
    <property type="evidence" value="ECO:0007669"/>
    <property type="project" value="UniProtKB-KW"/>
</dbReference>
<dbReference type="PANTHER" id="PTHR10194">
    <property type="entry name" value="RAS GTPASE-ACTIVATING PROTEINS"/>
    <property type="match status" value="1"/>
</dbReference>
<dbReference type="InterPro" id="IPR001936">
    <property type="entry name" value="RasGAP_dom"/>
</dbReference>
<dbReference type="SMART" id="SM00323">
    <property type="entry name" value="RasGAP"/>
    <property type="match status" value="1"/>
</dbReference>
<organism evidence="5 6">
    <name type="scientific">Lentinula raphanica</name>
    <dbReference type="NCBI Taxonomy" id="153919"/>
    <lineage>
        <taxon>Eukaryota</taxon>
        <taxon>Fungi</taxon>
        <taxon>Dikarya</taxon>
        <taxon>Basidiomycota</taxon>
        <taxon>Agaricomycotina</taxon>
        <taxon>Agaricomycetes</taxon>
        <taxon>Agaricomycetidae</taxon>
        <taxon>Agaricales</taxon>
        <taxon>Marasmiineae</taxon>
        <taxon>Omphalotaceae</taxon>
        <taxon>Lentinula</taxon>
    </lineage>
</organism>
<dbReference type="Gene3D" id="2.60.40.150">
    <property type="entry name" value="C2 domain"/>
    <property type="match status" value="1"/>
</dbReference>
<proteinExistence type="predicted"/>
<dbReference type="InterPro" id="IPR035892">
    <property type="entry name" value="C2_domain_sf"/>
</dbReference>
<feature type="compositionally biased region" description="Pro residues" evidence="2">
    <location>
        <begin position="730"/>
        <end position="741"/>
    </location>
</feature>
<feature type="compositionally biased region" description="Low complexity" evidence="2">
    <location>
        <begin position="719"/>
        <end position="729"/>
    </location>
</feature>
<evidence type="ECO:0000259" key="3">
    <source>
        <dbReference type="PROSITE" id="PS50004"/>
    </source>
</evidence>
<reference evidence="5" key="1">
    <citation type="submission" date="2022-08" db="EMBL/GenBank/DDBJ databases">
        <authorList>
            <consortium name="DOE Joint Genome Institute"/>
            <person name="Min B."/>
            <person name="Riley R."/>
            <person name="Sierra-Patev S."/>
            <person name="Naranjo-Ortiz M."/>
            <person name="Looney B."/>
            <person name="Konkel Z."/>
            <person name="Slot J.C."/>
            <person name="Sakamoto Y."/>
            <person name="Steenwyk J.L."/>
            <person name="Rokas A."/>
            <person name="Carro J."/>
            <person name="Camarero S."/>
            <person name="Ferreira P."/>
            <person name="Molpeceres G."/>
            <person name="Ruiz-Duenas F.J."/>
            <person name="Serrano A."/>
            <person name="Henrissat B."/>
            <person name="Drula E."/>
            <person name="Hughes K.W."/>
            <person name="Mata J.L."/>
            <person name="Ishikawa N.K."/>
            <person name="Vargas-Isla R."/>
            <person name="Ushijima S."/>
            <person name="Smith C.A."/>
            <person name="Ahrendt S."/>
            <person name="Andreopoulos W."/>
            <person name="He G."/>
            <person name="Labutti K."/>
            <person name="Lipzen A."/>
            <person name="Ng V."/>
            <person name="Sandor L."/>
            <person name="Barry K."/>
            <person name="Martinez A.T."/>
            <person name="Xiao Y."/>
            <person name="Gibbons J.G."/>
            <person name="Terashima K."/>
            <person name="Hibbett D.S."/>
            <person name="Grigoriev I.V."/>
        </authorList>
    </citation>
    <scope>NUCLEOTIDE SEQUENCE</scope>
    <source>
        <strain evidence="5">TFB9207</strain>
    </source>
</reference>
<evidence type="ECO:0000256" key="1">
    <source>
        <dbReference type="ARBA" id="ARBA00022468"/>
    </source>
</evidence>
<dbReference type="Pfam" id="PF00616">
    <property type="entry name" value="RasGAP"/>
    <property type="match status" value="1"/>
</dbReference>
<dbReference type="PROSITE" id="PS50004">
    <property type="entry name" value="C2"/>
    <property type="match status" value="1"/>
</dbReference>
<dbReference type="Proteomes" id="UP001163846">
    <property type="component" value="Unassembled WGS sequence"/>
</dbReference>
<dbReference type="InterPro" id="IPR008936">
    <property type="entry name" value="Rho_GTPase_activation_prot"/>
</dbReference>
<feature type="region of interest" description="Disordered" evidence="2">
    <location>
        <begin position="709"/>
        <end position="784"/>
    </location>
</feature>
<dbReference type="PROSITE" id="PS50018">
    <property type="entry name" value="RAS_GTPASE_ACTIV_2"/>
    <property type="match status" value="1"/>
</dbReference>
<dbReference type="Pfam" id="PF00168">
    <property type="entry name" value="C2"/>
    <property type="match status" value="1"/>
</dbReference>
<evidence type="ECO:0000313" key="6">
    <source>
        <dbReference type="Proteomes" id="UP001163846"/>
    </source>
</evidence>
<dbReference type="InterPro" id="IPR039360">
    <property type="entry name" value="Ras_GTPase"/>
</dbReference>
<comment type="caution">
    <text evidence="5">The sequence shown here is derived from an EMBL/GenBank/DDBJ whole genome shotgun (WGS) entry which is preliminary data.</text>
</comment>
<evidence type="ECO:0000313" key="5">
    <source>
        <dbReference type="EMBL" id="KAJ3842347.1"/>
    </source>
</evidence>
<protein>
    <submittedName>
        <fullName evidence="5">GTPase activating protein</fullName>
    </submittedName>
</protein>
<dbReference type="InterPro" id="IPR000008">
    <property type="entry name" value="C2_dom"/>
</dbReference>
<dbReference type="Gene3D" id="1.10.506.10">
    <property type="entry name" value="GTPase Activation - p120gap, domain 1"/>
    <property type="match status" value="1"/>
</dbReference>
<name>A0AA38PG66_9AGAR</name>
<dbReference type="PANTHER" id="PTHR10194:SF60">
    <property type="entry name" value="RAS GTPASE-ACTIVATING PROTEIN RASKOL"/>
    <property type="match status" value="1"/>
</dbReference>
<keyword evidence="1" id="KW-0343">GTPase activation</keyword>
<feature type="compositionally biased region" description="Polar residues" evidence="2">
    <location>
        <begin position="759"/>
        <end position="768"/>
    </location>
</feature>
<keyword evidence="6" id="KW-1185">Reference proteome</keyword>
<dbReference type="SMART" id="SM00239">
    <property type="entry name" value="C2"/>
    <property type="match status" value="1"/>
</dbReference>
<feature type="domain" description="Ras-GAP" evidence="4">
    <location>
        <begin position="367"/>
        <end position="571"/>
    </location>
</feature>
<dbReference type="SUPFAM" id="SSF48350">
    <property type="entry name" value="GTPase activation domain, GAP"/>
    <property type="match status" value="1"/>
</dbReference>
<gene>
    <name evidence="5" type="ORF">F5878DRAFT_529981</name>
</gene>
<feature type="domain" description="C2" evidence="3">
    <location>
        <begin position="177"/>
        <end position="309"/>
    </location>
</feature>
<evidence type="ECO:0000259" key="4">
    <source>
        <dbReference type="PROSITE" id="PS50018"/>
    </source>
</evidence>
<dbReference type="SUPFAM" id="SSF49562">
    <property type="entry name" value="C2 domain (Calcium/lipid-binding domain, CaLB)"/>
    <property type="match status" value="1"/>
</dbReference>
<dbReference type="CDD" id="cd05137">
    <property type="entry name" value="RasGAP_CLA2_BUD2"/>
    <property type="match status" value="1"/>
</dbReference>
<dbReference type="EMBL" id="MU806008">
    <property type="protein sequence ID" value="KAJ3842347.1"/>
    <property type="molecule type" value="Genomic_DNA"/>
</dbReference>